<keyword evidence="1" id="KW-0614">Plasmid</keyword>
<evidence type="ECO:0000313" key="1">
    <source>
        <dbReference type="EMBL" id="APA89558.2"/>
    </source>
</evidence>
<geneLocation type="plasmid" evidence="1 2">
    <name>pl1WSM5005</name>
</geneLocation>
<dbReference type="Pfam" id="PF02515">
    <property type="entry name" value="CoA_transf_3"/>
    <property type="match status" value="1"/>
</dbReference>
<dbReference type="InterPro" id="IPR050509">
    <property type="entry name" value="CoA-transferase_III"/>
</dbReference>
<dbReference type="KEGG" id="pspw:BJG93_29125"/>
<sequence>MMGPLAGVRIVELAGIGPGPMTAMLLADLGATVLRIERRQPVKLGIERPLRYNLLLRNRRTIALDLKDPAAVELVLTLVERADALIEGFRPGVTERLGLGPQPCLERNPKLAYGRITGWGQQGPLAQYAGHDLNYIAITGVLNAIGRRGQPPSIPLNLIGDYAGGSLYLAMGLLSAILHARNGGAGQIVDAAIVDGTANLATTFFGMQAAGIWCDGRGTNITDSGSHFYDVYECADGKWITVGPIEDKFYLELLRLLDIDPQTLGTQLDASNWPAARALFALKFKSRTREQWSALLEHTDACFAPVLSWTEAPGHAHLKARGTFIEVDGIVQPAPAPRFSATVPAKPTAPEAPAAATIDAALAAWLDPRRIGELKEAGTLA</sequence>
<keyword evidence="1" id="KW-0808">Transferase</keyword>
<dbReference type="Proteomes" id="UP000179860">
    <property type="component" value="Plasmid pl1WSM5005"/>
</dbReference>
<organism evidence="1 2">
    <name type="scientific">Paraburkholderia sprentiae WSM5005</name>
    <dbReference type="NCBI Taxonomy" id="754502"/>
    <lineage>
        <taxon>Bacteria</taxon>
        <taxon>Pseudomonadati</taxon>
        <taxon>Pseudomonadota</taxon>
        <taxon>Betaproteobacteria</taxon>
        <taxon>Burkholderiales</taxon>
        <taxon>Burkholderiaceae</taxon>
        <taxon>Paraburkholderia</taxon>
    </lineage>
</organism>
<accession>A0A1I9YTM9</accession>
<dbReference type="InterPro" id="IPR023606">
    <property type="entry name" value="CoA-Trfase_III_dom_1_sf"/>
</dbReference>
<protein>
    <submittedName>
        <fullName evidence="1">CoA transferase</fullName>
    </submittedName>
</protein>
<dbReference type="SUPFAM" id="SSF89796">
    <property type="entry name" value="CoA-transferase family III (CaiB/BaiF)"/>
    <property type="match status" value="1"/>
</dbReference>
<dbReference type="PANTHER" id="PTHR48228">
    <property type="entry name" value="SUCCINYL-COA--D-CITRAMALATE COA-TRANSFERASE"/>
    <property type="match status" value="1"/>
</dbReference>
<dbReference type="Gene3D" id="3.30.1540.10">
    <property type="entry name" value="formyl-coa transferase, domain 3"/>
    <property type="match status" value="1"/>
</dbReference>
<dbReference type="GO" id="GO:0016740">
    <property type="term" value="F:transferase activity"/>
    <property type="evidence" value="ECO:0007669"/>
    <property type="project" value="UniProtKB-KW"/>
</dbReference>
<evidence type="ECO:0000313" key="2">
    <source>
        <dbReference type="Proteomes" id="UP000179860"/>
    </source>
</evidence>
<keyword evidence="2" id="KW-1185">Reference proteome</keyword>
<reference evidence="1" key="1">
    <citation type="submission" date="2016-09" db="EMBL/GenBank/DDBJ databases">
        <title>The Complete Genome of Burkholderia sprentiae wsm5005.</title>
        <authorList>
            <person name="De Meyer S."/>
            <person name="Wang P."/>
            <person name="Terpolilli J."/>
        </authorList>
    </citation>
    <scope>NUCLEOTIDE SEQUENCE [LARGE SCALE GENOMIC DNA]</scope>
    <source>
        <strain evidence="1">WSM5005</strain>
        <plasmid evidence="1">pl1WSM5005</plasmid>
    </source>
</reference>
<dbReference type="InterPro" id="IPR003673">
    <property type="entry name" value="CoA-Trfase_fam_III"/>
</dbReference>
<name>A0A1I9YTM9_9BURK</name>
<dbReference type="InterPro" id="IPR044855">
    <property type="entry name" value="CoA-Trfase_III_dom3_sf"/>
</dbReference>
<dbReference type="EMBL" id="CP017563">
    <property type="protein sequence ID" value="APA89558.2"/>
    <property type="molecule type" value="Genomic_DNA"/>
</dbReference>
<reference evidence="1" key="2">
    <citation type="submission" date="2021-06" db="EMBL/GenBank/DDBJ databases">
        <authorList>
            <person name="Rogers T.H."/>
            <person name="Ramsay J.P."/>
            <person name="Wang P."/>
            <person name="Terpolilli J."/>
        </authorList>
    </citation>
    <scope>NUCLEOTIDE SEQUENCE [LARGE SCALE GENOMIC DNA]</scope>
    <source>
        <strain evidence="1">WSM5005</strain>
        <plasmid evidence="1">pl1WSM5005</plasmid>
    </source>
</reference>
<dbReference type="Gene3D" id="3.40.50.10540">
    <property type="entry name" value="Crotonobetainyl-coa:carnitine coa-transferase, domain 1"/>
    <property type="match status" value="1"/>
</dbReference>
<dbReference type="PANTHER" id="PTHR48228:SF5">
    <property type="entry name" value="ALPHA-METHYLACYL-COA RACEMASE"/>
    <property type="match status" value="1"/>
</dbReference>
<dbReference type="AlphaFoldDB" id="A0A1I9YTM9"/>
<gene>
    <name evidence="1" type="ORF">BJG93_29125</name>
</gene>
<proteinExistence type="predicted"/>